<dbReference type="Gene3D" id="3.40.50.1820">
    <property type="entry name" value="alpha/beta hydrolase"/>
    <property type="match status" value="1"/>
</dbReference>
<name>A0A1G7YPT9_9RHOB</name>
<organism evidence="4 5">
    <name type="scientific">Sulfitobacter delicatus</name>
    <dbReference type="NCBI Taxonomy" id="218672"/>
    <lineage>
        <taxon>Bacteria</taxon>
        <taxon>Pseudomonadati</taxon>
        <taxon>Pseudomonadota</taxon>
        <taxon>Alphaproteobacteria</taxon>
        <taxon>Rhodobacterales</taxon>
        <taxon>Roseobacteraceae</taxon>
        <taxon>Sulfitobacter</taxon>
    </lineage>
</organism>
<dbReference type="EMBL" id="FNBP01000016">
    <property type="protein sequence ID" value="SDG97890.1"/>
    <property type="molecule type" value="Genomic_DNA"/>
</dbReference>
<dbReference type="RefSeq" id="WP_093744100.1">
    <property type="nucleotide sequence ID" value="NZ_FNBP01000016.1"/>
</dbReference>
<evidence type="ECO:0000256" key="2">
    <source>
        <dbReference type="ARBA" id="ARBA00022801"/>
    </source>
</evidence>
<dbReference type="Pfam" id="PF07859">
    <property type="entry name" value="Abhydrolase_3"/>
    <property type="match status" value="1"/>
</dbReference>
<dbReference type="InterPro" id="IPR002168">
    <property type="entry name" value="Lipase_GDXG_HIS_AS"/>
</dbReference>
<protein>
    <submittedName>
        <fullName evidence="4">Acetyl esterase/lipase</fullName>
    </submittedName>
</protein>
<comment type="similarity">
    <text evidence="1">Belongs to the 'GDXG' lipolytic enzyme family.</text>
</comment>
<dbReference type="InterPro" id="IPR029058">
    <property type="entry name" value="AB_hydrolase_fold"/>
</dbReference>
<evidence type="ECO:0000313" key="4">
    <source>
        <dbReference type="EMBL" id="SDG97890.1"/>
    </source>
</evidence>
<dbReference type="SUPFAM" id="SSF53474">
    <property type="entry name" value="alpha/beta-Hydrolases"/>
    <property type="match status" value="1"/>
</dbReference>
<evidence type="ECO:0000259" key="3">
    <source>
        <dbReference type="Pfam" id="PF07859"/>
    </source>
</evidence>
<keyword evidence="5" id="KW-1185">Reference proteome</keyword>
<dbReference type="Proteomes" id="UP000199399">
    <property type="component" value="Unassembled WGS sequence"/>
</dbReference>
<sequence>MSLRRHLLNQCLRWTEKPLLSRGSPQLLRRALEVQARLFFRTPRAVKAVWRELPLGPRALWLSPPQSGARVILYIHGGGFVFGSPLTHRAMLARLALLTDAEVVLPTYARVPEARFPAAARDVHAAWDSLLALGIAPQNIILGGDSAGGALAFDLLAQLCQEGGGLPAGVFGLSPLLDMTFSGSSFRENAGCDVLLPAQRAAEMAGLYLNGKSADDPRASPLFADYTGAPPIWLTVSDSEILRDDSRRLASRLCKAALPVTLQEEHDLPHVWPLFHNHLPEAQRTLEALGQWINALPPAPLGGPDRAGES</sequence>
<feature type="domain" description="Alpha/beta hydrolase fold-3" evidence="3">
    <location>
        <begin position="72"/>
        <end position="272"/>
    </location>
</feature>
<dbReference type="PANTHER" id="PTHR48081:SF8">
    <property type="entry name" value="ALPHA_BETA HYDROLASE FOLD-3 DOMAIN-CONTAINING PROTEIN-RELATED"/>
    <property type="match status" value="1"/>
</dbReference>
<proteinExistence type="inferred from homology"/>
<keyword evidence="2" id="KW-0378">Hydrolase</keyword>
<dbReference type="STRING" id="218672.SAMN04489759_11625"/>
<accession>A0A1G7YPT9</accession>
<gene>
    <name evidence="4" type="ORF">SAMN04489759_11625</name>
</gene>
<dbReference type="PANTHER" id="PTHR48081">
    <property type="entry name" value="AB HYDROLASE SUPERFAMILY PROTEIN C4A8.06C"/>
    <property type="match status" value="1"/>
</dbReference>
<dbReference type="GO" id="GO:0016787">
    <property type="term" value="F:hydrolase activity"/>
    <property type="evidence" value="ECO:0007669"/>
    <property type="project" value="UniProtKB-KW"/>
</dbReference>
<dbReference type="OrthoDB" id="9806180at2"/>
<reference evidence="5" key="1">
    <citation type="submission" date="2016-10" db="EMBL/GenBank/DDBJ databases">
        <authorList>
            <person name="Varghese N."/>
            <person name="Submissions S."/>
        </authorList>
    </citation>
    <scope>NUCLEOTIDE SEQUENCE [LARGE SCALE GENOMIC DNA]</scope>
    <source>
        <strain evidence="5">DSM 16477</strain>
    </source>
</reference>
<evidence type="ECO:0000256" key="1">
    <source>
        <dbReference type="ARBA" id="ARBA00010515"/>
    </source>
</evidence>
<dbReference type="AlphaFoldDB" id="A0A1G7YPT9"/>
<evidence type="ECO:0000313" key="5">
    <source>
        <dbReference type="Proteomes" id="UP000199399"/>
    </source>
</evidence>
<dbReference type="InterPro" id="IPR013094">
    <property type="entry name" value="AB_hydrolase_3"/>
</dbReference>
<dbReference type="PROSITE" id="PS01173">
    <property type="entry name" value="LIPASE_GDXG_HIS"/>
    <property type="match status" value="1"/>
</dbReference>
<dbReference type="InterPro" id="IPR050300">
    <property type="entry name" value="GDXG_lipolytic_enzyme"/>
</dbReference>